<name>A0A8J3QEP0_9ACTN</name>
<dbReference type="InterPro" id="IPR044537">
    <property type="entry name" value="Rip2-like"/>
</dbReference>
<evidence type="ECO:0000256" key="5">
    <source>
        <dbReference type="ARBA" id="ARBA00022670"/>
    </source>
</evidence>
<evidence type="ECO:0000256" key="2">
    <source>
        <dbReference type="ARBA" id="ARBA00004651"/>
    </source>
</evidence>
<dbReference type="CDD" id="cd06158">
    <property type="entry name" value="S2P-M50_like_1"/>
    <property type="match status" value="1"/>
</dbReference>
<feature type="transmembrane region" description="Helical" evidence="13">
    <location>
        <begin position="260"/>
        <end position="278"/>
    </location>
</feature>
<feature type="transmembrane region" description="Helical" evidence="13">
    <location>
        <begin position="209"/>
        <end position="231"/>
    </location>
</feature>
<comment type="cofactor">
    <cofactor evidence="1">
        <name>Zn(2+)</name>
        <dbReference type="ChEBI" id="CHEBI:29105"/>
    </cofactor>
</comment>
<evidence type="ECO:0000256" key="10">
    <source>
        <dbReference type="ARBA" id="ARBA00022989"/>
    </source>
</evidence>
<keyword evidence="7" id="KW-0479">Metal-binding</keyword>
<keyword evidence="9" id="KW-0862">Zinc</keyword>
<evidence type="ECO:0000256" key="8">
    <source>
        <dbReference type="ARBA" id="ARBA00022801"/>
    </source>
</evidence>
<protein>
    <submittedName>
        <fullName evidence="14">Site-2 protease family protein</fullName>
    </submittedName>
</protein>
<evidence type="ECO:0000256" key="7">
    <source>
        <dbReference type="ARBA" id="ARBA00022723"/>
    </source>
</evidence>
<evidence type="ECO:0000256" key="4">
    <source>
        <dbReference type="ARBA" id="ARBA00022475"/>
    </source>
</evidence>
<gene>
    <name evidence="14" type="ORF">Rhe02_62940</name>
</gene>
<comment type="subcellular location">
    <subcellularLocation>
        <location evidence="2">Cell membrane</location>
        <topology evidence="2">Multi-pass membrane protein</topology>
    </subcellularLocation>
</comment>
<evidence type="ECO:0000256" key="1">
    <source>
        <dbReference type="ARBA" id="ARBA00001947"/>
    </source>
</evidence>
<keyword evidence="15" id="KW-1185">Reference proteome</keyword>
<dbReference type="EMBL" id="BONY01000046">
    <property type="protein sequence ID" value="GIH08227.1"/>
    <property type="molecule type" value="Genomic_DNA"/>
</dbReference>
<comment type="similarity">
    <text evidence="3">Belongs to the peptidase M50B family.</text>
</comment>
<dbReference type="GO" id="GO:0008237">
    <property type="term" value="F:metallopeptidase activity"/>
    <property type="evidence" value="ECO:0007669"/>
    <property type="project" value="UniProtKB-KW"/>
</dbReference>
<dbReference type="RefSeq" id="WP_203911988.1">
    <property type="nucleotide sequence ID" value="NZ_BONY01000046.1"/>
</dbReference>
<evidence type="ECO:0000313" key="14">
    <source>
        <dbReference type="EMBL" id="GIH08227.1"/>
    </source>
</evidence>
<keyword evidence="11" id="KW-0482">Metalloprotease</keyword>
<dbReference type="PANTHER" id="PTHR35864">
    <property type="entry name" value="ZINC METALLOPROTEASE MJ0611-RELATED"/>
    <property type="match status" value="1"/>
</dbReference>
<dbReference type="Proteomes" id="UP000612899">
    <property type="component" value="Unassembled WGS sequence"/>
</dbReference>
<keyword evidence="5 14" id="KW-0645">Protease</keyword>
<keyword evidence="6 13" id="KW-0812">Transmembrane</keyword>
<proteinExistence type="inferred from homology"/>
<evidence type="ECO:0000256" key="12">
    <source>
        <dbReference type="ARBA" id="ARBA00023136"/>
    </source>
</evidence>
<reference evidence="14" key="1">
    <citation type="submission" date="2021-01" db="EMBL/GenBank/DDBJ databases">
        <title>Whole genome shotgun sequence of Rhizocola hellebori NBRC 109834.</title>
        <authorList>
            <person name="Komaki H."/>
            <person name="Tamura T."/>
        </authorList>
    </citation>
    <scope>NUCLEOTIDE SEQUENCE</scope>
    <source>
        <strain evidence="14">NBRC 109834</strain>
    </source>
</reference>
<dbReference type="InterPro" id="IPR052348">
    <property type="entry name" value="Metallopeptidase_M50B"/>
</dbReference>
<evidence type="ECO:0000256" key="6">
    <source>
        <dbReference type="ARBA" id="ARBA00022692"/>
    </source>
</evidence>
<feature type="transmembrane region" description="Helical" evidence="13">
    <location>
        <begin position="132"/>
        <end position="151"/>
    </location>
</feature>
<keyword evidence="4" id="KW-1003">Cell membrane</keyword>
<sequence length="308" mass="33510">MSDDPLDRLAAEEDWRQRAKSVEAEVAKSQRKARLSRQFSRGPRLRSVGPAPVRRRGRISWLFLALIAVFLVTGTALWAGAGPVKFTVFLFVLSGWLITLCLHEFSHALTAHRGGDDTIVAKGYLRLDPRSYGHPLLTVVLPLIFLILGGLPLPGGAVQIETHRLRNRLRDALVSAAGPAVNIAAAIVLLAIVGIFGPWAIFSLAEPQAAFWSALTFLAYLQVATAILNLIPIPGLDGYGIIEPYLPSSTRYTGNKIKPFGVLGLFVLLMIPPVGQAFGEFCGLFVDLAGAPINGDFYGAILFRFWKL</sequence>
<dbReference type="GO" id="GO:0005886">
    <property type="term" value="C:plasma membrane"/>
    <property type="evidence" value="ECO:0007669"/>
    <property type="project" value="UniProtKB-SubCell"/>
</dbReference>
<dbReference type="GO" id="GO:0006508">
    <property type="term" value="P:proteolysis"/>
    <property type="evidence" value="ECO:0007669"/>
    <property type="project" value="UniProtKB-KW"/>
</dbReference>
<evidence type="ECO:0000256" key="3">
    <source>
        <dbReference type="ARBA" id="ARBA00007931"/>
    </source>
</evidence>
<keyword evidence="10 13" id="KW-1133">Transmembrane helix</keyword>
<comment type="caution">
    <text evidence="14">The sequence shown here is derived from an EMBL/GenBank/DDBJ whole genome shotgun (WGS) entry which is preliminary data.</text>
</comment>
<feature type="transmembrane region" description="Helical" evidence="13">
    <location>
        <begin position="59"/>
        <end position="79"/>
    </location>
</feature>
<feature type="transmembrane region" description="Helical" evidence="13">
    <location>
        <begin position="172"/>
        <end position="197"/>
    </location>
</feature>
<evidence type="ECO:0000256" key="11">
    <source>
        <dbReference type="ARBA" id="ARBA00023049"/>
    </source>
</evidence>
<feature type="transmembrane region" description="Helical" evidence="13">
    <location>
        <begin position="86"/>
        <end position="105"/>
    </location>
</feature>
<keyword evidence="8" id="KW-0378">Hydrolase</keyword>
<dbReference type="AlphaFoldDB" id="A0A8J3QEP0"/>
<evidence type="ECO:0000256" key="9">
    <source>
        <dbReference type="ARBA" id="ARBA00022833"/>
    </source>
</evidence>
<organism evidence="14 15">
    <name type="scientific">Rhizocola hellebori</name>
    <dbReference type="NCBI Taxonomy" id="1392758"/>
    <lineage>
        <taxon>Bacteria</taxon>
        <taxon>Bacillati</taxon>
        <taxon>Actinomycetota</taxon>
        <taxon>Actinomycetes</taxon>
        <taxon>Micromonosporales</taxon>
        <taxon>Micromonosporaceae</taxon>
        <taxon>Rhizocola</taxon>
    </lineage>
</organism>
<dbReference type="GO" id="GO:0046872">
    <property type="term" value="F:metal ion binding"/>
    <property type="evidence" value="ECO:0007669"/>
    <property type="project" value="UniProtKB-KW"/>
</dbReference>
<keyword evidence="12 13" id="KW-0472">Membrane</keyword>
<evidence type="ECO:0000313" key="15">
    <source>
        <dbReference type="Proteomes" id="UP000612899"/>
    </source>
</evidence>
<dbReference type="PANTHER" id="PTHR35864:SF1">
    <property type="entry name" value="ZINC METALLOPROTEASE YWHC-RELATED"/>
    <property type="match status" value="1"/>
</dbReference>
<accession>A0A8J3QEP0</accession>
<feature type="transmembrane region" description="Helical" evidence="13">
    <location>
        <begin position="284"/>
        <end position="306"/>
    </location>
</feature>
<evidence type="ECO:0000256" key="13">
    <source>
        <dbReference type="SAM" id="Phobius"/>
    </source>
</evidence>